<keyword evidence="6" id="KW-0812">Transmembrane</keyword>
<evidence type="ECO:0000256" key="3">
    <source>
        <dbReference type="ARBA" id="ARBA00022448"/>
    </source>
</evidence>
<dbReference type="InterPro" id="IPR020845">
    <property type="entry name" value="AMP-binding_CS"/>
</dbReference>
<dbReference type="Pfam" id="PF13193">
    <property type="entry name" value="AMP-binding_C"/>
    <property type="match status" value="1"/>
</dbReference>
<protein>
    <recommendedName>
        <fullName evidence="16">Very long-chain fatty acid transport protein</fullName>
    </recommendedName>
    <alternativeName>
        <fullName evidence="17">Very-long-chain acyl-CoA synthetase</fullName>
    </alternativeName>
</protein>
<dbReference type="AlphaFoldDB" id="A0AAD5PCZ1"/>
<dbReference type="Pfam" id="PF00501">
    <property type="entry name" value="AMP-binding"/>
    <property type="match status" value="1"/>
</dbReference>
<evidence type="ECO:0000256" key="15">
    <source>
        <dbReference type="ARBA" id="ARBA00060276"/>
    </source>
</evidence>
<keyword evidence="7" id="KW-0547">Nucleotide-binding</keyword>
<dbReference type="GO" id="GO:0044539">
    <property type="term" value="P:long-chain fatty acid import into cell"/>
    <property type="evidence" value="ECO:0007669"/>
    <property type="project" value="TreeGrafter"/>
</dbReference>
<dbReference type="GO" id="GO:0005811">
    <property type="term" value="C:lipid droplet"/>
    <property type="evidence" value="ECO:0007669"/>
    <property type="project" value="TreeGrafter"/>
</dbReference>
<keyword evidence="21" id="KW-1185">Reference proteome</keyword>
<gene>
    <name evidence="20" type="ORF">BDA99DRAFT_513160</name>
</gene>
<evidence type="ECO:0000256" key="12">
    <source>
        <dbReference type="ARBA" id="ARBA00023140"/>
    </source>
</evidence>
<feature type="domain" description="AMP-binding enzyme C-terminal" evidence="19">
    <location>
        <begin position="504"/>
        <end position="580"/>
    </location>
</feature>
<comment type="subcellular location">
    <subcellularLocation>
        <location evidence="1">Cell membrane</location>
        <topology evidence="1">Multi-pass membrane protein</topology>
    </subcellularLocation>
    <subcellularLocation>
        <location evidence="13">Peroxisome membrane</location>
    </subcellularLocation>
</comment>
<evidence type="ECO:0000259" key="19">
    <source>
        <dbReference type="Pfam" id="PF13193"/>
    </source>
</evidence>
<evidence type="ECO:0000256" key="14">
    <source>
        <dbReference type="ARBA" id="ARBA00051585"/>
    </source>
</evidence>
<dbReference type="SUPFAM" id="SSF56801">
    <property type="entry name" value="Acetyl-CoA synthetase-like"/>
    <property type="match status" value="1"/>
</dbReference>
<comment type="similarity">
    <text evidence="2">Belongs to the ATP-dependent AMP-binding enzyme family.</text>
</comment>
<evidence type="ECO:0000256" key="10">
    <source>
        <dbReference type="ARBA" id="ARBA00023055"/>
    </source>
</evidence>
<dbReference type="PROSITE" id="PS00455">
    <property type="entry name" value="AMP_BINDING"/>
    <property type="match status" value="1"/>
</dbReference>
<comment type="caution">
    <text evidence="20">The sequence shown here is derived from an EMBL/GenBank/DDBJ whole genome shotgun (WGS) entry which is preliminary data.</text>
</comment>
<evidence type="ECO:0000256" key="17">
    <source>
        <dbReference type="ARBA" id="ARBA00078285"/>
    </source>
</evidence>
<dbReference type="Gene3D" id="3.30.300.30">
    <property type="match status" value="1"/>
</dbReference>
<keyword evidence="4" id="KW-1003">Cell membrane</keyword>
<dbReference type="GO" id="GO:0004467">
    <property type="term" value="F:long-chain fatty acid-CoA ligase activity"/>
    <property type="evidence" value="ECO:0007669"/>
    <property type="project" value="TreeGrafter"/>
</dbReference>
<keyword evidence="3" id="KW-0813">Transport</keyword>
<evidence type="ECO:0000256" key="11">
    <source>
        <dbReference type="ARBA" id="ARBA00023136"/>
    </source>
</evidence>
<name>A0AAD5PCZ1_9FUNG</name>
<dbReference type="InterPro" id="IPR025110">
    <property type="entry name" value="AMP-bd_C"/>
</dbReference>
<evidence type="ECO:0000256" key="7">
    <source>
        <dbReference type="ARBA" id="ARBA00022741"/>
    </source>
</evidence>
<dbReference type="GO" id="GO:0005324">
    <property type="term" value="F:long-chain fatty acid transmembrane transporter activity"/>
    <property type="evidence" value="ECO:0007669"/>
    <property type="project" value="TreeGrafter"/>
</dbReference>
<evidence type="ECO:0000256" key="2">
    <source>
        <dbReference type="ARBA" id="ARBA00006432"/>
    </source>
</evidence>
<comment type="catalytic activity">
    <reaction evidence="14">
        <text>a very long-chain fatty acid + ATP + CoA = a very long-chain fatty acyl-CoA + AMP + diphosphate</text>
        <dbReference type="Rhea" id="RHEA:54536"/>
        <dbReference type="ChEBI" id="CHEBI:30616"/>
        <dbReference type="ChEBI" id="CHEBI:33019"/>
        <dbReference type="ChEBI" id="CHEBI:57287"/>
        <dbReference type="ChEBI" id="CHEBI:58950"/>
        <dbReference type="ChEBI" id="CHEBI:138261"/>
        <dbReference type="ChEBI" id="CHEBI:456215"/>
    </reaction>
</comment>
<dbReference type="InterPro" id="IPR045851">
    <property type="entry name" value="AMP-bd_C_sf"/>
</dbReference>
<keyword evidence="11" id="KW-0472">Membrane</keyword>
<evidence type="ECO:0000259" key="18">
    <source>
        <dbReference type="Pfam" id="PF00501"/>
    </source>
</evidence>
<organism evidence="20 21">
    <name type="scientific">Phascolomyces articulosus</name>
    <dbReference type="NCBI Taxonomy" id="60185"/>
    <lineage>
        <taxon>Eukaryota</taxon>
        <taxon>Fungi</taxon>
        <taxon>Fungi incertae sedis</taxon>
        <taxon>Mucoromycota</taxon>
        <taxon>Mucoromycotina</taxon>
        <taxon>Mucoromycetes</taxon>
        <taxon>Mucorales</taxon>
        <taxon>Lichtheimiaceae</taxon>
        <taxon>Phascolomyces</taxon>
    </lineage>
</organism>
<accession>A0AAD5PCZ1</accession>
<evidence type="ECO:0000256" key="1">
    <source>
        <dbReference type="ARBA" id="ARBA00004651"/>
    </source>
</evidence>
<dbReference type="GO" id="GO:0005524">
    <property type="term" value="F:ATP binding"/>
    <property type="evidence" value="ECO:0007669"/>
    <property type="project" value="UniProtKB-KW"/>
</dbReference>
<keyword evidence="10" id="KW-0445">Lipid transport</keyword>
<dbReference type="Proteomes" id="UP001209540">
    <property type="component" value="Unassembled WGS sequence"/>
</dbReference>
<evidence type="ECO:0000256" key="9">
    <source>
        <dbReference type="ARBA" id="ARBA00022989"/>
    </source>
</evidence>
<sequence>MEPGTLAVASLLSAMYLDSRYYVTKDLSRIWNLVKIFLRAKKIQREDKMHVYYRFKERAKEEPDRVFLIFEEQKYTFRQLEQASNRLAHWLLSQNVQPKDVVCMMHQNSPAFVISFLAISKIGAIPSFINTSLAEGSLFHCIKIAKTKIFLFDPVYAGQVATVETDAKALGVALYAYGDGDRDGNTETEDFPTLTPEVLSKFSSEDTDEAYLRNVTPKDAAMLIYTSGTTGFPKAAISPHYRVSFTLWITAIGAYMRRDDVTYTVLPLYHSSGLFVSFGSTLVSGGTVVLARKFSASRFWEDIYNYDITVFHYIGELCRYLVNQKPHPLERKHKVRLIFGNGMRPDVWKQIRRRFNIPDILEFYGATEGVGGFFNYNTGELGVGAIGHAGKLIQLIKRDVKLIRIDAISEEPLRGRDGFCQECDYGEAGEMISRLDPNAEFPFTGYYDNEAATNKKILRNAFVKGDMYFRSGDLITLDNLGYYYFGDRLGDTFRWHSENVATTEVSQAICEYRGIAEANVYGALVPNHEGRAGMAVIVLKPDTSLDFANFYHHLAERLPRYAVPIFLRFSESLNTTQTFKQQKVRLRNEGIDKVPENEQPIYWLKDKTYVPFTAKDYAQVVAGKHKL</sequence>
<comment type="function">
    <text evidence="15">Acyl-CoA synthetase required for both the import of long chain fatty acids (LCFAs) (C14-C18) and the activation very long chain fatty acids (VLCFAs) (C20-C26) by esterification of the fatty acids into metabolically active CoA-thioesters for subsequent degradation or incorporation into phospholipids. The transport and fatty acyl-CoA synthetase activities are genetically separable and are thus independent activities. Esterifies VLCFAs in the peroxisome matrix. The VLCFAs are actively transported into peroxisomes by a PXA1-PXA2 heterodimeric transporter in the peroxisomal membrane.</text>
</comment>
<reference evidence="20" key="1">
    <citation type="journal article" date="2022" name="IScience">
        <title>Evolution of zygomycete secretomes and the origins of terrestrial fungal ecologies.</title>
        <authorList>
            <person name="Chang Y."/>
            <person name="Wang Y."/>
            <person name="Mondo S."/>
            <person name="Ahrendt S."/>
            <person name="Andreopoulos W."/>
            <person name="Barry K."/>
            <person name="Beard J."/>
            <person name="Benny G.L."/>
            <person name="Blankenship S."/>
            <person name="Bonito G."/>
            <person name="Cuomo C."/>
            <person name="Desiro A."/>
            <person name="Gervers K.A."/>
            <person name="Hundley H."/>
            <person name="Kuo A."/>
            <person name="LaButti K."/>
            <person name="Lang B.F."/>
            <person name="Lipzen A."/>
            <person name="O'Donnell K."/>
            <person name="Pangilinan J."/>
            <person name="Reynolds N."/>
            <person name="Sandor L."/>
            <person name="Smith M.E."/>
            <person name="Tsang A."/>
            <person name="Grigoriev I.V."/>
            <person name="Stajich J.E."/>
            <person name="Spatafora J.W."/>
        </authorList>
    </citation>
    <scope>NUCLEOTIDE SEQUENCE</scope>
    <source>
        <strain evidence="20">RSA 2281</strain>
    </source>
</reference>
<dbReference type="FunFam" id="3.40.50.12780:FF:000019">
    <property type="entry name" value="Long-chain fatty acid transporter"/>
    <property type="match status" value="1"/>
</dbReference>
<dbReference type="Gene3D" id="3.40.50.12780">
    <property type="entry name" value="N-terminal domain of ligase-like"/>
    <property type="match status" value="1"/>
</dbReference>
<evidence type="ECO:0000256" key="5">
    <source>
        <dbReference type="ARBA" id="ARBA00022598"/>
    </source>
</evidence>
<dbReference type="InterPro" id="IPR000873">
    <property type="entry name" value="AMP-dep_synth/lig_dom"/>
</dbReference>
<evidence type="ECO:0000256" key="6">
    <source>
        <dbReference type="ARBA" id="ARBA00022692"/>
    </source>
</evidence>
<keyword evidence="12" id="KW-0576">Peroxisome</keyword>
<evidence type="ECO:0000256" key="8">
    <source>
        <dbReference type="ARBA" id="ARBA00022840"/>
    </source>
</evidence>
<evidence type="ECO:0000313" key="20">
    <source>
        <dbReference type="EMBL" id="KAI9260767.1"/>
    </source>
</evidence>
<dbReference type="EMBL" id="JAIXMP010000016">
    <property type="protein sequence ID" value="KAI9260767.1"/>
    <property type="molecule type" value="Genomic_DNA"/>
</dbReference>
<dbReference type="PANTHER" id="PTHR43107">
    <property type="entry name" value="LONG-CHAIN FATTY ACID TRANSPORT PROTEIN"/>
    <property type="match status" value="1"/>
</dbReference>
<keyword evidence="5" id="KW-0436">Ligase</keyword>
<evidence type="ECO:0000256" key="13">
    <source>
        <dbReference type="ARBA" id="ARBA00046271"/>
    </source>
</evidence>
<proteinExistence type="inferred from homology"/>
<evidence type="ECO:0000313" key="21">
    <source>
        <dbReference type="Proteomes" id="UP001209540"/>
    </source>
</evidence>
<evidence type="ECO:0000256" key="16">
    <source>
        <dbReference type="ARBA" id="ARBA00068795"/>
    </source>
</evidence>
<keyword evidence="8" id="KW-0067">ATP-binding</keyword>
<dbReference type="NCBIfam" id="NF006134">
    <property type="entry name" value="PRK08279.1"/>
    <property type="match status" value="1"/>
</dbReference>
<feature type="domain" description="AMP-dependent synthetase/ligase" evidence="18">
    <location>
        <begin position="55"/>
        <end position="392"/>
    </location>
</feature>
<dbReference type="GO" id="GO:0005778">
    <property type="term" value="C:peroxisomal membrane"/>
    <property type="evidence" value="ECO:0007669"/>
    <property type="project" value="UniProtKB-SubCell"/>
</dbReference>
<reference evidence="20" key="2">
    <citation type="submission" date="2023-02" db="EMBL/GenBank/DDBJ databases">
        <authorList>
            <consortium name="DOE Joint Genome Institute"/>
            <person name="Mondo S.J."/>
            <person name="Chang Y."/>
            <person name="Wang Y."/>
            <person name="Ahrendt S."/>
            <person name="Andreopoulos W."/>
            <person name="Barry K."/>
            <person name="Beard J."/>
            <person name="Benny G.L."/>
            <person name="Blankenship S."/>
            <person name="Bonito G."/>
            <person name="Cuomo C."/>
            <person name="Desiro A."/>
            <person name="Gervers K.A."/>
            <person name="Hundley H."/>
            <person name="Kuo A."/>
            <person name="LaButti K."/>
            <person name="Lang B.F."/>
            <person name="Lipzen A."/>
            <person name="O'Donnell K."/>
            <person name="Pangilinan J."/>
            <person name="Reynolds N."/>
            <person name="Sandor L."/>
            <person name="Smith M.W."/>
            <person name="Tsang A."/>
            <person name="Grigoriev I.V."/>
            <person name="Stajich J.E."/>
            <person name="Spatafora J.W."/>
        </authorList>
    </citation>
    <scope>NUCLEOTIDE SEQUENCE</scope>
    <source>
        <strain evidence="20">RSA 2281</strain>
    </source>
</reference>
<dbReference type="InterPro" id="IPR042099">
    <property type="entry name" value="ANL_N_sf"/>
</dbReference>
<dbReference type="PANTHER" id="PTHR43107:SF15">
    <property type="entry name" value="FATTY ACID TRANSPORT PROTEIN 3, ISOFORM A"/>
    <property type="match status" value="1"/>
</dbReference>
<dbReference type="GO" id="GO:0009898">
    <property type="term" value="C:cytoplasmic side of plasma membrane"/>
    <property type="evidence" value="ECO:0007669"/>
    <property type="project" value="TreeGrafter"/>
</dbReference>
<dbReference type="FunFam" id="3.30.300.30:FF:000002">
    <property type="entry name" value="Long-chain fatty acid transport protein 1"/>
    <property type="match status" value="1"/>
</dbReference>
<evidence type="ECO:0000256" key="4">
    <source>
        <dbReference type="ARBA" id="ARBA00022475"/>
    </source>
</evidence>
<keyword evidence="9" id="KW-1133">Transmembrane helix</keyword>